<evidence type="ECO:0008006" key="3">
    <source>
        <dbReference type="Google" id="ProtNLM"/>
    </source>
</evidence>
<evidence type="ECO:0000313" key="1">
    <source>
        <dbReference type="EMBL" id="SMY34397.1"/>
    </source>
</evidence>
<dbReference type="InterPro" id="IPR025293">
    <property type="entry name" value="YfiR/HmsC-like"/>
</dbReference>
<name>A0A1Y6MCT0_9GAMM</name>
<evidence type="ECO:0000313" key="2">
    <source>
        <dbReference type="Proteomes" id="UP000195963"/>
    </source>
</evidence>
<accession>A0A1Y6MCT0</accession>
<reference evidence="2" key="1">
    <citation type="submission" date="2017-06" db="EMBL/GenBank/DDBJ databases">
        <authorList>
            <person name="Rodrigo-Torres L."/>
            <person name="Arahal R.D."/>
            <person name="Lucena T."/>
        </authorList>
    </citation>
    <scope>NUCLEOTIDE SEQUENCE [LARGE SCALE GENOMIC DNA]</scope>
    <source>
        <strain evidence="2">CECT 9190</strain>
    </source>
</reference>
<protein>
    <recommendedName>
        <fullName evidence="3">DUF4154 domain-containing protein</fullName>
    </recommendedName>
</protein>
<dbReference type="Proteomes" id="UP000195963">
    <property type="component" value="Unassembled WGS sequence"/>
</dbReference>
<gene>
    <name evidence="1" type="ORF">PMAL9190_01648</name>
</gene>
<organism evidence="1 2">
    <name type="scientific">Photobacterium malacitanum</name>
    <dbReference type="NCBI Taxonomy" id="2204294"/>
    <lineage>
        <taxon>Bacteria</taxon>
        <taxon>Pseudomonadati</taxon>
        <taxon>Pseudomonadota</taxon>
        <taxon>Gammaproteobacteria</taxon>
        <taxon>Vibrionales</taxon>
        <taxon>Vibrionaceae</taxon>
        <taxon>Photobacterium</taxon>
    </lineage>
</organism>
<proteinExistence type="predicted"/>
<sequence length="205" mass="22672">MQTSDCPTSKLTSKLLVGLINKPYHFCRLYFIYAVVSLTICIHATTNKAHADNIADYEISAVYIYRFSQFVTWPQQNNKLTFCTLGTDNIALTLSRLLKGQNNKIVTLTNISQLAQCQIAYFSRQKAIGLSQIPIEKGVLTIGTGDSFLDKGGMIELRSVNNKIRPVIALSSIKKSEITISSKLLKIAILPSVNTPQQGGEHHAK</sequence>
<dbReference type="AlphaFoldDB" id="A0A1Y6MCT0"/>
<keyword evidence="2" id="KW-1185">Reference proteome</keyword>
<dbReference type="Pfam" id="PF13689">
    <property type="entry name" value="DUF4154"/>
    <property type="match status" value="1"/>
</dbReference>
<dbReference type="RefSeq" id="WP_087844712.1">
    <property type="nucleotide sequence ID" value="NZ_FYAK01000002.1"/>
</dbReference>
<dbReference type="EMBL" id="FYAK01000002">
    <property type="protein sequence ID" value="SMY34397.1"/>
    <property type="molecule type" value="Genomic_DNA"/>
</dbReference>